<evidence type="ECO:0000259" key="3">
    <source>
        <dbReference type="Pfam" id="PF14104"/>
    </source>
</evidence>
<accession>H1Z218</accession>
<dbReference type="GO" id="GO:0004803">
    <property type="term" value="F:transposase activity"/>
    <property type="evidence" value="ECO:0007669"/>
    <property type="project" value="InterPro"/>
</dbReference>
<keyword evidence="5" id="KW-1185">Reference proteome</keyword>
<sequence length="544" mass="62575">MEILDSYVDGSIESIYHLGLVAGIFDSLHIGIITDNSLPKKRQYNLSHGQVLKAMVLNGLGFTERRLYLFPKFFNDLAVENLLGEGVRLEHLNDDVIGRTLDAVYEYGATRLFNEIVVQSLINDEFAAKLIHVDTTNFSVYGKYNRNSDNTINITKGYPKDGRWDLNRFVLGIATNQVGIPLFVEAFSGNKQDSESIIEMIQNFQKSLIFDEKVYYIADAAFYSEDNIKQISETTFWISRAKGTISEVVNLTKSDVEMIDCGDERYSCFETMSGYGNVEQKWVMYEAKERVKSDLKKIEEKLEKKTIKAKNEISRLMNQEFSCQEDAEKAIKKWIVKNPMFGSTTYSIISKNKRENGKKGRPRADEILKKVFFIRAKPNEDSEIIKGEKLRAGRFVLATNDLELTADELLSNYKNQNTVERGFRFVKDKQFLVSEVFLKKEERIEALAALMAICLFVYAVAEFRIRKVLLESGESVPDQKDKPTNKPTLKWVFFLFRRVREVTIICDGNLTVKIQNYSLDNQKIVKLLGSYCEKYYRDRSTCGM</sequence>
<dbReference type="GO" id="GO:0003677">
    <property type="term" value="F:DNA binding"/>
    <property type="evidence" value="ECO:0007669"/>
    <property type="project" value="InterPro"/>
</dbReference>
<dbReference type="OrthoDB" id="112316at2157"/>
<dbReference type="EMBL" id="CM001436">
    <property type="protein sequence ID" value="EHQ36363.1"/>
    <property type="molecule type" value="Genomic_DNA"/>
</dbReference>
<protein>
    <submittedName>
        <fullName evidence="4">Transposase IS4 family protein</fullName>
    </submittedName>
</protein>
<feature type="domain" description="DUF4277" evidence="3">
    <location>
        <begin position="11"/>
        <end position="117"/>
    </location>
</feature>
<feature type="domain" description="Transposase IS4-like" evidence="2">
    <location>
        <begin position="133"/>
        <end position="456"/>
    </location>
</feature>
<dbReference type="NCBIfam" id="NF033559">
    <property type="entry name" value="transpos_IS1634"/>
    <property type="match status" value="1"/>
</dbReference>
<dbReference type="Proteomes" id="UP000005741">
    <property type="component" value="Chromosome"/>
</dbReference>
<dbReference type="GO" id="GO:0006313">
    <property type="term" value="P:DNA transposition"/>
    <property type="evidence" value="ECO:0007669"/>
    <property type="project" value="InterPro"/>
</dbReference>
<dbReference type="InParanoid" id="H1Z218"/>
<feature type="coiled-coil region" evidence="1">
    <location>
        <begin position="285"/>
        <end position="319"/>
    </location>
</feature>
<dbReference type="InterPro" id="IPR025457">
    <property type="entry name" value="DUF4277"/>
</dbReference>
<evidence type="ECO:0000313" key="4">
    <source>
        <dbReference type="EMBL" id="EHQ36363.1"/>
    </source>
</evidence>
<organism evidence="4 5">
    <name type="scientific">Methanoplanus limicola DSM 2279</name>
    <dbReference type="NCBI Taxonomy" id="937775"/>
    <lineage>
        <taxon>Archaea</taxon>
        <taxon>Methanobacteriati</taxon>
        <taxon>Methanobacteriota</taxon>
        <taxon>Stenosarchaea group</taxon>
        <taxon>Methanomicrobia</taxon>
        <taxon>Methanomicrobiales</taxon>
        <taxon>Methanomicrobiaceae</taxon>
        <taxon>Methanoplanus</taxon>
    </lineage>
</organism>
<dbReference type="Pfam" id="PF01609">
    <property type="entry name" value="DDE_Tnp_1"/>
    <property type="match status" value="1"/>
</dbReference>
<dbReference type="PANTHER" id="PTHR34614:SF2">
    <property type="entry name" value="TRANSPOSASE IS4-LIKE DOMAIN-CONTAINING PROTEIN"/>
    <property type="match status" value="1"/>
</dbReference>
<dbReference type="InterPro" id="IPR002559">
    <property type="entry name" value="Transposase_11"/>
</dbReference>
<reference evidence="4 5" key="1">
    <citation type="submission" date="2011-10" db="EMBL/GenBank/DDBJ databases">
        <title>The Improved High-Quality Draft genome of Methanoplanus limicola DSM 2279.</title>
        <authorList>
            <consortium name="US DOE Joint Genome Institute (JGI-PGF)"/>
            <person name="Lucas S."/>
            <person name="Copeland A."/>
            <person name="Lapidus A."/>
            <person name="Glavina del Rio T."/>
            <person name="Dalin E."/>
            <person name="Tice H."/>
            <person name="Bruce D."/>
            <person name="Goodwin L."/>
            <person name="Pitluck S."/>
            <person name="Peters L."/>
            <person name="Mikhailova N."/>
            <person name="Lu M."/>
            <person name="Kyrpides N."/>
            <person name="Mavromatis K."/>
            <person name="Ivanova N."/>
            <person name="Markowitz V."/>
            <person name="Cheng J.-F."/>
            <person name="Hugenholtz P."/>
            <person name="Woyke T."/>
            <person name="Wu D."/>
            <person name="Wirth R."/>
            <person name="Brambilla E.-M."/>
            <person name="Klenk H.-P."/>
            <person name="Eisen J.A."/>
        </authorList>
    </citation>
    <scope>NUCLEOTIDE SEQUENCE [LARGE SCALE GENOMIC DNA]</scope>
    <source>
        <strain evidence="4 5">DSM 2279</strain>
    </source>
</reference>
<dbReference type="PATRIC" id="fig|937775.9.peg.2608"/>
<dbReference type="AlphaFoldDB" id="H1Z218"/>
<evidence type="ECO:0000259" key="2">
    <source>
        <dbReference type="Pfam" id="PF01609"/>
    </source>
</evidence>
<dbReference type="RefSeq" id="WP_004078619.1">
    <property type="nucleotide sequence ID" value="NZ_CM001436.1"/>
</dbReference>
<dbReference type="InterPro" id="IPR047654">
    <property type="entry name" value="IS1634_transpos"/>
</dbReference>
<dbReference type="Pfam" id="PF14104">
    <property type="entry name" value="DUF4277"/>
    <property type="match status" value="1"/>
</dbReference>
<keyword evidence="1" id="KW-0175">Coiled coil</keyword>
<dbReference type="STRING" id="937775.Metlim_2307"/>
<dbReference type="HOGENOM" id="CLU_034349_3_1_2"/>
<gene>
    <name evidence="4" type="ORF">Metlim_2307</name>
</gene>
<dbReference type="PANTHER" id="PTHR34614">
    <property type="match status" value="1"/>
</dbReference>
<evidence type="ECO:0000256" key="1">
    <source>
        <dbReference type="SAM" id="Coils"/>
    </source>
</evidence>
<evidence type="ECO:0000313" key="5">
    <source>
        <dbReference type="Proteomes" id="UP000005741"/>
    </source>
</evidence>
<proteinExistence type="predicted"/>
<name>H1Z218_9EURY</name>